<reference evidence="1" key="1">
    <citation type="journal article" date="2005" name="Environ. Microbiol.">
        <title>Genetic and functional properties of uncultivated thermophilic crenarchaeotes from a subsurface gold mine as revealed by analysis of genome fragments.</title>
        <authorList>
            <person name="Nunoura T."/>
            <person name="Hirayama H."/>
            <person name="Takami H."/>
            <person name="Oida H."/>
            <person name="Nishi S."/>
            <person name="Shimamura S."/>
            <person name="Suzuki Y."/>
            <person name="Inagaki F."/>
            <person name="Takai K."/>
            <person name="Nealson K.H."/>
            <person name="Horikoshi K."/>
        </authorList>
    </citation>
    <scope>NUCLEOTIDE SEQUENCE</scope>
</reference>
<sequence>MLGIFIWACGKKDFPVYPQELAGGFIKDYGLLYRNGEWIVFIDVIPSTRIVELIIEDSSKKIIKRLPYTLQSNIFELNTEPGIEYVNIFPVFKNKLWGLPAKINFPSRLTNPVLRNFSGRGEGKGRFVIVEWECEREGTAVLFNIYRVDKSPLIPVNFAPLADFYFVDNDVREGETYTYFVRPVTFDGNIIFEGEAYGPIQVFNGTVKPSPPDFVDVMETDSMINAVWNMPGEDVDGFNVYLLCGKNLKKLNRDVIRGTAFSFKEEKTKGCSVGVSSVNRRGVEGEIKFSPLIR</sequence>
<evidence type="ECO:0000313" key="1">
    <source>
        <dbReference type="EMBL" id="BAL58229.1"/>
    </source>
</evidence>
<gene>
    <name evidence="1" type="ORF">HGMM_F55D02C29</name>
</gene>
<reference evidence="1" key="2">
    <citation type="journal article" date="2012" name="PLoS ONE">
        <title>A Deeply Branching Thermophilic Bacterium with an Ancient Acetyl-CoA Pathway Dominates a Subsurface Ecosystem.</title>
        <authorList>
            <person name="Takami H."/>
            <person name="Noguchi H."/>
            <person name="Takaki Y."/>
            <person name="Uchiyama I."/>
            <person name="Toyoda A."/>
            <person name="Nishi S."/>
            <person name="Chee G.-J."/>
            <person name="Arai W."/>
            <person name="Nunoura T."/>
            <person name="Itoh T."/>
            <person name="Hattori M."/>
            <person name="Takai K."/>
        </authorList>
    </citation>
    <scope>NUCLEOTIDE SEQUENCE</scope>
</reference>
<accession>H5SPZ3</accession>
<protein>
    <recommendedName>
        <fullName evidence="2">Fibronectin type-III domain-containing protein</fullName>
    </recommendedName>
</protein>
<dbReference type="AlphaFoldDB" id="H5SPZ3"/>
<organism evidence="1">
    <name type="scientific">uncultured prokaryote</name>
    <dbReference type="NCBI Taxonomy" id="198431"/>
    <lineage>
        <taxon>unclassified sequences</taxon>
        <taxon>environmental samples</taxon>
    </lineage>
</organism>
<name>H5SPZ3_9ZZZZ</name>
<proteinExistence type="predicted"/>
<dbReference type="EMBL" id="AP011797">
    <property type="protein sequence ID" value="BAL58229.1"/>
    <property type="molecule type" value="Genomic_DNA"/>
</dbReference>
<evidence type="ECO:0008006" key="2">
    <source>
        <dbReference type="Google" id="ProtNLM"/>
    </source>
</evidence>